<evidence type="ECO:0000313" key="3">
    <source>
        <dbReference type="Proteomes" id="UP001419268"/>
    </source>
</evidence>
<evidence type="ECO:0000256" key="1">
    <source>
        <dbReference type="SAM" id="SignalP"/>
    </source>
</evidence>
<dbReference type="Proteomes" id="UP001419268">
    <property type="component" value="Unassembled WGS sequence"/>
</dbReference>
<reference evidence="2 3" key="1">
    <citation type="submission" date="2024-01" db="EMBL/GenBank/DDBJ databases">
        <title>Genome assemblies of Stephania.</title>
        <authorList>
            <person name="Yang L."/>
        </authorList>
    </citation>
    <scope>NUCLEOTIDE SEQUENCE [LARGE SCALE GENOMIC DNA]</scope>
    <source>
        <strain evidence="2">JXDWG</strain>
        <tissue evidence="2">Leaf</tissue>
    </source>
</reference>
<dbReference type="AlphaFoldDB" id="A0AAP0IA68"/>
<organism evidence="2 3">
    <name type="scientific">Stephania cephalantha</name>
    <dbReference type="NCBI Taxonomy" id="152367"/>
    <lineage>
        <taxon>Eukaryota</taxon>
        <taxon>Viridiplantae</taxon>
        <taxon>Streptophyta</taxon>
        <taxon>Embryophyta</taxon>
        <taxon>Tracheophyta</taxon>
        <taxon>Spermatophyta</taxon>
        <taxon>Magnoliopsida</taxon>
        <taxon>Ranunculales</taxon>
        <taxon>Menispermaceae</taxon>
        <taxon>Menispermoideae</taxon>
        <taxon>Cissampelideae</taxon>
        <taxon>Stephania</taxon>
    </lineage>
</organism>
<comment type="caution">
    <text evidence="2">The sequence shown here is derived from an EMBL/GenBank/DDBJ whole genome shotgun (WGS) entry which is preliminary data.</text>
</comment>
<gene>
    <name evidence="2" type="ORF">Scep_019034</name>
</gene>
<keyword evidence="1" id="KW-0732">Signal</keyword>
<keyword evidence="3" id="KW-1185">Reference proteome</keyword>
<accession>A0AAP0IA68</accession>
<sequence>MAFSPLSLRTIAFLLSLVLVLEFSSSIVQATDVVEAGYDGVSFYMKLINLW</sequence>
<protein>
    <submittedName>
        <fullName evidence="2">Uncharacterized protein</fullName>
    </submittedName>
</protein>
<dbReference type="EMBL" id="JBBNAG010000008">
    <property type="protein sequence ID" value="KAK9111515.1"/>
    <property type="molecule type" value="Genomic_DNA"/>
</dbReference>
<proteinExistence type="predicted"/>
<name>A0AAP0IA68_9MAGN</name>
<feature type="chain" id="PRO_5042890578" evidence="1">
    <location>
        <begin position="31"/>
        <end position="51"/>
    </location>
</feature>
<feature type="signal peptide" evidence="1">
    <location>
        <begin position="1"/>
        <end position="30"/>
    </location>
</feature>
<evidence type="ECO:0000313" key="2">
    <source>
        <dbReference type="EMBL" id="KAK9111515.1"/>
    </source>
</evidence>